<dbReference type="AlphaFoldDB" id="A0ABD5S0I8"/>
<evidence type="ECO:0000313" key="1">
    <source>
        <dbReference type="EMBL" id="MFC6725106.1"/>
    </source>
</evidence>
<accession>A0ABD5S0I8</accession>
<organism evidence="1 2">
    <name type="scientific">Halobium palmae</name>
    <dbReference type="NCBI Taxonomy" id="1776492"/>
    <lineage>
        <taxon>Archaea</taxon>
        <taxon>Methanobacteriati</taxon>
        <taxon>Methanobacteriota</taxon>
        <taxon>Stenosarchaea group</taxon>
        <taxon>Halobacteria</taxon>
        <taxon>Halobacteriales</taxon>
        <taxon>Haloferacaceae</taxon>
        <taxon>Halobium</taxon>
    </lineage>
</organism>
<gene>
    <name evidence="1" type="ORF">ACFQE1_12125</name>
</gene>
<evidence type="ECO:0000313" key="2">
    <source>
        <dbReference type="Proteomes" id="UP001596328"/>
    </source>
</evidence>
<protein>
    <submittedName>
        <fullName evidence="1">DUF4397 domain-containing protein</fullName>
    </submittedName>
</protein>
<comment type="caution">
    <text evidence="1">The sequence shown here is derived from an EMBL/GenBank/DDBJ whole genome shotgun (WGS) entry which is preliminary data.</text>
</comment>
<feature type="non-terminal residue" evidence="1">
    <location>
        <position position="1"/>
    </location>
</feature>
<dbReference type="EMBL" id="JBHSWU010000390">
    <property type="protein sequence ID" value="MFC6725106.1"/>
    <property type="molecule type" value="Genomic_DNA"/>
</dbReference>
<dbReference type="Proteomes" id="UP001596328">
    <property type="component" value="Unassembled WGS sequence"/>
</dbReference>
<reference evidence="1 2" key="1">
    <citation type="journal article" date="2019" name="Int. J. Syst. Evol. Microbiol.">
        <title>The Global Catalogue of Microorganisms (GCM) 10K type strain sequencing project: providing services to taxonomists for standard genome sequencing and annotation.</title>
        <authorList>
            <consortium name="The Broad Institute Genomics Platform"/>
            <consortium name="The Broad Institute Genome Sequencing Center for Infectious Disease"/>
            <person name="Wu L."/>
            <person name="Ma J."/>
        </authorList>
    </citation>
    <scope>NUCLEOTIDE SEQUENCE [LARGE SCALE GENOMIC DNA]</scope>
    <source>
        <strain evidence="1 2">NBRC 111368</strain>
    </source>
</reference>
<name>A0ABD5S0I8_9EURY</name>
<proteinExistence type="predicted"/>
<keyword evidence="2" id="KW-1185">Reference proteome</keyword>
<sequence length="62" mass="6274">VPAGDYTLDVRGDTDGNDGDVAASFDVTVEGGSAYSAFAVGYLTPDDEPTDAGFDLVVAQDA</sequence>